<protein>
    <submittedName>
        <fullName evidence="2">Uncharacterized protein</fullName>
    </submittedName>
</protein>
<sequence>MLYKKRIKDKVGMGKKMVLEEGDPRRLAKHLAPESPPSTSAIVQAKQTRFKRK</sequence>
<dbReference type="EMBL" id="JAIWYP010000016">
    <property type="protein sequence ID" value="KAH3694621.1"/>
    <property type="molecule type" value="Genomic_DNA"/>
</dbReference>
<dbReference type="EMBL" id="JAIWYP010000016">
    <property type="protein sequence ID" value="KAH3694617.1"/>
    <property type="molecule type" value="Genomic_DNA"/>
</dbReference>
<dbReference type="Proteomes" id="UP000828390">
    <property type="component" value="Unassembled WGS sequence"/>
</dbReference>
<accession>A0A9D3Y7G1</accession>
<feature type="region of interest" description="Disordered" evidence="1">
    <location>
        <begin position="29"/>
        <end position="53"/>
    </location>
</feature>
<proteinExistence type="predicted"/>
<reference evidence="2" key="1">
    <citation type="journal article" date="2019" name="bioRxiv">
        <title>The Genome of the Zebra Mussel, Dreissena polymorpha: A Resource for Invasive Species Research.</title>
        <authorList>
            <person name="McCartney M.A."/>
            <person name="Auch B."/>
            <person name="Kono T."/>
            <person name="Mallez S."/>
            <person name="Zhang Y."/>
            <person name="Obille A."/>
            <person name="Becker A."/>
            <person name="Abrahante J.E."/>
            <person name="Garbe J."/>
            <person name="Badalamenti J.P."/>
            <person name="Herman A."/>
            <person name="Mangelson H."/>
            <person name="Liachko I."/>
            <person name="Sullivan S."/>
            <person name="Sone E.D."/>
            <person name="Koren S."/>
            <person name="Silverstein K.A.T."/>
            <person name="Beckman K.B."/>
            <person name="Gohl D.M."/>
        </authorList>
    </citation>
    <scope>NUCLEOTIDE SEQUENCE</scope>
    <source>
        <strain evidence="2">Duluth1</strain>
        <tissue evidence="2">Whole animal</tissue>
    </source>
</reference>
<feature type="compositionally biased region" description="Polar residues" evidence="1">
    <location>
        <begin position="37"/>
        <end position="47"/>
    </location>
</feature>
<keyword evidence="4" id="KW-1185">Reference proteome</keyword>
<evidence type="ECO:0000313" key="3">
    <source>
        <dbReference type="EMBL" id="KAH3694621.1"/>
    </source>
</evidence>
<gene>
    <name evidence="2" type="ORF">DPMN_082057</name>
    <name evidence="3" type="ORF">DPMN_082061</name>
</gene>
<evidence type="ECO:0000256" key="1">
    <source>
        <dbReference type="SAM" id="MobiDB-lite"/>
    </source>
</evidence>
<evidence type="ECO:0000313" key="4">
    <source>
        <dbReference type="Proteomes" id="UP000828390"/>
    </source>
</evidence>
<reference evidence="2" key="2">
    <citation type="submission" date="2020-11" db="EMBL/GenBank/DDBJ databases">
        <authorList>
            <person name="McCartney M.A."/>
            <person name="Auch B."/>
            <person name="Kono T."/>
            <person name="Mallez S."/>
            <person name="Becker A."/>
            <person name="Gohl D.M."/>
            <person name="Silverstein K.A.T."/>
            <person name="Koren S."/>
            <person name="Bechman K.B."/>
            <person name="Herman A."/>
            <person name="Abrahante J.E."/>
            <person name="Garbe J."/>
        </authorList>
    </citation>
    <scope>NUCLEOTIDE SEQUENCE</scope>
    <source>
        <strain evidence="2">Duluth1</strain>
        <tissue evidence="2">Whole animal</tissue>
    </source>
</reference>
<name>A0A9D3Y7G1_DREPO</name>
<dbReference type="AlphaFoldDB" id="A0A9D3Y7G1"/>
<evidence type="ECO:0000313" key="2">
    <source>
        <dbReference type="EMBL" id="KAH3694617.1"/>
    </source>
</evidence>
<comment type="caution">
    <text evidence="2">The sequence shown here is derived from an EMBL/GenBank/DDBJ whole genome shotgun (WGS) entry which is preliminary data.</text>
</comment>
<organism evidence="2 4">
    <name type="scientific">Dreissena polymorpha</name>
    <name type="common">Zebra mussel</name>
    <name type="synonym">Mytilus polymorpha</name>
    <dbReference type="NCBI Taxonomy" id="45954"/>
    <lineage>
        <taxon>Eukaryota</taxon>
        <taxon>Metazoa</taxon>
        <taxon>Spiralia</taxon>
        <taxon>Lophotrochozoa</taxon>
        <taxon>Mollusca</taxon>
        <taxon>Bivalvia</taxon>
        <taxon>Autobranchia</taxon>
        <taxon>Heteroconchia</taxon>
        <taxon>Euheterodonta</taxon>
        <taxon>Imparidentia</taxon>
        <taxon>Neoheterodontei</taxon>
        <taxon>Myida</taxon>
        <taxon>Dreissenoidea</taxon>
        <taxon>Dreissenidae</taxon>
        <taxon>Dreissena</taxon>
    </lineage>
</organism>